<dbReference type="AlphaFoldDB" id="A0A843W195"/>
<evidence type="ECO:0000313" key="2">
    <source>
        <dbReference type="Proteomes" id="UP000652761"/>
    </source>
</evidence>
<protein>
    <submittedName>
        <fullName evidence="1">Uncharacterized protein</fullName>
    </submittedName>
</protein>
<evidence type="ECO:0000313" key="1">
    <source>
        <dbReference type="EMBL" id="MQM00558.1"/>
    </source>
</evidence>
<comment type="caution">
    <text evidence="1">The sequence shown here is derived from an EMBL/GenBank/DDBJ whole genome shotgun (WGS) entry which is preliminary data.</text>
</comment>
<dbReference type="EMBL" id="NMUH01002533">
    <property type="protein sequence ID" value="MQM00558.1"/>
    <property type="molecule type" value="Genomic_DNA"/>
</dbReference>
<sequence length="64" mass="7408">MGQEKGRVPLTISNRSATSKTLSEWKLRSCAQRRADGTQRWMKCGGSWSNCVNESLRWMIYVDR</sequence>
<organism evidence="1 2">
    <name type="scientific">Colocasia esculenta</name>
    <name type="common">Wild taro</name>
    <name type="synonym">Arum esculentum</name>
    <dbReference type="NCBI Taxonomy" id="4460"/>
    <lineage>
        <taxon>Eukaryota</taxon>
        <taxon>Viridiplantae</taxon>
        <taxon>Streptophyta</taxon>
        <taxon>Embryophyta</taxon>
        <taxon>Tracheophyta</taxon>
        <taxon>Spermatophyta</taxon>
        <taxon>Magnoliopsida</taxon>
        <taxon>Liliopsida</taxon>
        <taxon>Araceae</taxon>
        <taxon>Aroideae</taxon>
        <taxon>Colocasieae</taxon>
        <taxon>Colocasia</taxon>
    </lineage>
</organism>
<gene>
    <name evidence="1" type="ORF">Taro_033297</name>
</gene>
<keyword evidence="2" id="KW-1185">Reference proteome</keyword>
<name>A0A843W195_COLES</name>
<accession>A0A843W195</accession>
<proteinExistence type="predicted"/>
<reference evidence="1" key="1">
    <citation type="submission" date="2017-07" db="EMBL/GenBank/DDBJ databases">
        <title>Taro Niue Genome Assembly and Annotation.</title>
        <authorList>
            <person name="Atibalentja N."/>
            <person name="Keating K."/>
            <person name="Fields C.J."/>
        </authorList>
    </citation>
    <scope>NUCLEOTIDE SEQUENCE</scope>
    <source>
        <strain evidence="1">Niue_2</strain>
        <tissue evidence="1">Leaf</tissue>
    </source>
</reference>
<dbReference type="Proteomes" id="UP000652761">
    <property type="component" value="Unassembled WGS sequence"/>
</dbReference>